<evidence type="ECO:0000313" key="7">
    <source>
        <dbReference type="EMBL" id="KAF9518750.1"/>
    </source>
</evidence>
<name>A0A9P6B742_9AGAM</name>
<reference evidence="7" key="1">
    <citation type="journal article" date="2020" name="Nat. Commun.">
        <title>Large-scale genome sequencing of mycorrhizal fungi provides insights into the early evolution of symbiotic traits.</title>
        <authorList>
            <person name="Miyauchi S."/>
            <person name="Kiss E."/>
            <person name="Kuo A."/>
            <person name="Drula E."/>
            <person name="Kohler A."/>
            <person name="Sanchez-Garcia M."/>
            <person name="Morin E."/>
            <person name="Andreopoulos B."/>
            <person name="Barry K.W."/>
            <person name="Bonito G."/>
            <person name="Buee M."/>
            <person name="Carver A."/>
            <person name="Chen C."/>
            <person name="Cichocki N."/>
            <person name="Clum A."/>
            <person name="Culley D."/>
            <person name="Crous P.W."/>
            <person name="Fauchery L."/>
            <person name="Girlanda M."/>
            <person name="Hayes R.D."/>
            <person name="Keri Z."/>
            <person name="LaButti K."/>
            <person name="Lipzen A."/>
            <person name="Lombard V."/>
            <person name="Magnuson J."/>
            <person name="Maillard F."/>
            <person name="Murat C."/>
            <person name="Nolan M."/>
            <person name="Ohm R.A."/>
            <person name="Pangilinan J."/>
            <person name="Pereira M.F."/>
            <person name="Perotto S."/>
            <person name="Peter M."/>
            <person name="Pfister S."/>
            <person name="Riley R."/>
            <person name="Sitrit Y."/>
            <person name="Stielow J.B."/>
            <person name="Szollosi G."/>
            <person name="Zifcakova L."/>
            <person name="Stursova M."/>
            <person name="Spatafora J.W."/>
            <person name="Tedersoo L."/>
            <person name="Vaario L.M."/>
            <person name="Yamada A."/>
            <person name="Yan M."/>
            <person name="Wang P."/>
            <person name="Xu J."/>
            <person name="Bruns T."/>
            <person name="Baldrian P."/>
            <person name="Vilgalys R."/>
            <person name="Dunand C."/>
            <person name="Henrissat B."/>
            <person name="Grigoriev I.V."/>
            <person name="Hibbett D."/>
            <person name="Nagy L.G."/>
            <person name="Martin F.M."/>
        </authorList>
    </citation>
    <scope>NUCLEOTIDE SEQUENCE</scope>
    <source>
        <strain evidence="7">UP504</strain>
    </source>
</reference>
<dbReference type="AlphaFoldDB" id="A0A9P6B742"/>
<proteinExistence type="inferred from homology"/>
<comment type="caution">
    <text evidence="7">The sequence shown here is derived from an EMBL/GenBank/DDBJ whole genome shotgun (WGS) entry which is preliminary data.</text>
</comment>
<dbReference type="GO" id="GO:0016020">
    <property type="term" value="C:membrane"/>
    <property type="evidence" value="ECO:0007669"/>
    <property type="project" value="UniProtKB-SubCell"/>
</dbReference>
<organism evidence="7 8">
    <name type="scientific">Hydnum rufescens UP504</name>
    <dbReference type="NCBI Taxonomy" id="1448309"/>
    <lineage>
        <taxon>Eukaryota</taxon>
        <taxon>Fungi</taxon>
        <taxon>Dikarya</taxon>
        <taxon>Basidiomycota</taxon>
        <taxon>Agaricomycotina</taxon>
        <taxon>Agaricomycetes</taxon>
        <taxon>Cantharellales</taxon>
        <taxon>Hydnaceae</taxon>
        <taxon>Hydnum</taxon>
    </lineage>
</organism>
<evidence type="ECO:0000256" key="6">
    <source>
        <dbReference type="RuleBase" id="RU363053"/>
    </source>
</evidence>
<dbReference type="Proteomes" id="UP000886523">
    <property type="component" value="Unassembled WGS sequence"/>
</dbReference>
<evidence type="ECO:0000256" key="3">
    <source>
        <dbReference type="ARBA" id="ARBA00022692"/>
    </source>
</evidence>
<sequence length="179" mass="19988">MSRLVVGYNALLRRHPLLVPIVSTSALFGTGDAIAQQLIERRGTDHDFLRTVRLAAYGGLMFDFLFLDRIPLKSKPARVFSRVILDQFAFSPVIIPVFFTATTFMEGKSNTDVRRKIETSYKSTLLANWALFIPFQTINMFIPPQHRLLAVNLIALLWNTYLSLAASSSRAAPGIAGTD</sequence>
<dbReference type="PANTHER" id="PTHR11266">
    <property type="entry name" value="PEROXISOMAL MEMBRANE PROTEIN 2, PXMP2 MPV17"/>
    <property type="match status" value="1"/>
</dbReference>
<comment type="similarity">
    <text evidence="2 6">Belongs to the peroxisomal membrane protein PXMP2/4 family.</text>
</comment>
<accession>A0A9P6B742</accession>
<keyword evidence="8" id="KW-1185">Reference proteome</keyword>
<evidence type="ECO:0000256" key="5">
    <source>
        <dbReference type="ARBA" id="ARBA00023136"/>
    </source>
</evidence>
<evidence type="ECO:0000256" key="1">
    <source>
        <dbReference type="ARBA" id="ARBA00004141"/>
    </source>
</evidence>
<keyword evidence="5" id="KW-0472">Membrane</keyword>
<keyword evidence="4" id="KW-1133">Transmembrane helix</keyword>
<gene>
    <name evidence="7" type="ORF">BS47DRAFT_1370936</name>
</gene>
<dbReference type="InterPro" id="IPR007248">
    <property type="entry name" value="Mpv17_PMP22"/>
</dbReference>
<evidence type="ECO:0000256" key="2">
    <source>
        <dbReference type="ARBA" id="ARBA00006824"/>
    </source>
</evidence>
<dbReference type="PANTHER" id="PTHR11266:SF17">
    <property type="entry name" value="PROTEIN MPV17"/>
    <property type="match status" value="1"/>
</dbReference>
<dbReference type="EMBL" id="MU128922">
    <property type="protein sequence ID" value="KAF9518750.1"/>
    <property type="molecule type" value="Genomic_DNA"/>
</dbReference>
<dbReference type="GO" id="GO:0005739">
    <property type="term" value="C:mitochondrion"/>
    <property type="evidence" value="ECO:0007669"/>
    <property type="project" value="TreeGrafter"/>
</dbReference>
<dbReference type="Pfam" id="PF04117">
    <property type="entry name" value="Mpv17_PMP22"/>
    <property type="match status" value="1"/>
</dbReference>
<keyword evidence="3" id="KW-0812">Transmembrane</keyword>
<protein>
    <submittedName>
        <fullName evidence="7">Uncharacterized protein</fullName>
    </submittedName>
</protein>
<comment type="subcellular location">
    <subcellularLocation>
        <location evidence="1">Membrane</location>
        <topology evidence="1">Multi-pass membrane protein</topology>
    </subcellularLocation>
</comment>
<evidence type="ECO:0000256" key="4">
    <source>
        <dbReference type="ARBA" id="ARBA00022989"/>
    </source>
</evidence>
<dbReference type="OrthoDB" id="430207at2759"/>
<evidence type="ECO:0000313" key="8">
    <source>
        <dbReference type="Proteomes" id="UP000886523"/>
    </source>
</evidence>